<name>A0A0H3PHK1_CAMJJ</name>
<dbReference type="eggNOG" id="COG0147">
    <property type="taxonomic scope" value="Bacteria"/>
</dbReference>
<dbReference type="GO" id="GO:0000162">
    <property type="term" value="P:L-tryptophan biosynthetic process"/>
    <property type="evidence" value="ECO:0007669"/>
    <property type="project" value="TreeGrafter"/>
</dbReference>
<gene>
    <name evidence="2" type="primary">pabB</name>
    <name evidence="2" type="ordered locus">CJJ81176_0878</name>
</gene>
<dbReference type="AlphaFoldDB" id="A0A0H3PHK1"/>
<dbReference type="RefSeq" id="WP_002868821.1">
    <property type="nucleotide sequence ID" value="NC_008787.1"/>
</dbReference>
<dbReference type="InterPro" id="IPR015890">
    <property type="entry name" value="Chorismate_C"/>
</dbReference>
<accession>A0A0H3PHK1</accession>
<dbReference type="InterPro" id="IPR019999">
    <property type="entry name" value="Anth_synth_I-like"/>
</dbReference>
<dbReference type="Gene3D" id="3.30.470.10">
    <property type="match status" value="1"/>
</dbReference>
<keyword evidence="2" id="KW-0315">Glutamine amidotransferase</keyword>
<proteinExistence type="predicted"/>
<dbReference type="HOGENOM" id="CLU_006493_6_2_7"/>
<protein>
    <submittedName>
        <fullName evidence="2">Para-aminobenzoate synthase glutamine amidotransferase, component I</fullName>
        <ecNumber evidence="2">4.1.3.-</ecNumber>
    </submittedName>
</protein>
<dbReference type="InterPro" id="IPR043131">
    <property type="entry name" value="BCAT-like_N"/>
</dbReference>
<feature type="domain" description="Chorismate-utilising enzyme C-terminal" evidence="1">
    <location>
        <begin position="100"/>
        <end position="351"/>
    </location>
</feature>
<dbReference type="PANTHER" id="PTHR11236">
    <property type="entry name" value="AMINOBENZOATE/ANTHRANILATE SYNTHASE"/>
    <property type="match status" value="1"/>
</dbReference>
<dbReference type="InterPro" id="IPR001544">
    <property type="entry name" value="Aminotrans_IV"/>
</dbReference>
<evidence type="ECO:0000313" key="2">
    <source>
        <dbReference type="EMBL" id="EAQ72401.1"/>
    </source>
</evidence>
<dbReference type="SUPFAM" id="SSF56752">
    <property type="entry name" value="D-aminoacid aminotransferase-like PLP-dependent enzymes"/>
    <property type="match status" value="1"/>
</dbReference>
<dbReference type="Pfam" id="PF00425">
    <property type="entry name" value="Chorismate_bind"/>
    <property type="match status" value="1"/>
</dbReference>
<sequence length="594" mass="70931">MTLENYAVFGKYFYHDLKHTLKAFNHKESKKCFKFIEKYKNDFYILMLTDYELYRYFQDKNFTSKKAYLSVFAFKKRKKFQKEDIDEEKFIPEFINFLDQDNYKENFIKVKEAISKGRVYQINLTQNFKFHSKMNSFELFKLLLSRQDTEFKAFIKDETREILSFSPELFFKTKKRKIFTKPMKGTIKRDKDPIKDEENKIFLQNDTKNLSENVMICDLLRNDLSKIITKKSLKTKLFEIQSHPTLHQMTSSVQGKLKKNISLYQIFKALFPCGSITGAPKLESIKFIEELEQRDRGIYCGTIGLIHKNKNKFSVAIRTLEKQDEIYTYSTGSGLVWDSKFKDEFEELKLKSAILNPCDFHLFETMYFKNSQILFLKEHLLRLINSALKFNFNTHKLFKDFYNILNQKSSYKEYQNFTLFKLDEKIFHKKHSLFYNFPLPFKNPHKEGILKLILYKDGRYEFQQSALKQNSNDILLLSDDKINSKSDNLYHKSSLRTFYNQHSYKWQQNLCYDIAFFNEKDELCEGSRTNLILEKNAQFYTPQIQSGMLNGVYRNFLINLGLIKEKALFKQDLFEAENIYCINSVRGLKKVKLQ</sequence>
<evidence type="ECO:0000259" key="1">
    <source>
        <dbReference type="Pfam" id="PF00425"/>
    </source>
</evidence>
<dbReference type="Pfam" id="PF01063">
    <property type="entry name" value="Aminotran_4"/>
    <property type="match status" value="1"/>
</dbReference>
<dbReference type="InterPro" id="IPR005801">
    <property type="entry name" value="ADC_synthase"/>
</dbReference>
<dbReference type="PANTHER" id="PTHR11236:SF50">
    <property type="entry name" value="AMINODEOXYCHORISMATE SYNTHASE COMPONENT 1"/>
    <property type="match status" value="1"/>
</dbReference>
<reference evidence="3" key="1">
    <citation type="submission" date="2006-12" db="EMBL/GenBank/DDBJ databases">
        <authorList>
            <person name="Fouts D.E."/>
            <person name="Nelson K.E."/>
            <person name="Sebastian Y."/>
        </authorList>
    </citation>
    <scope>NUCLEOTIDE SEQUENCE [LARGE SCALE GENOMIC DNA]</scope>
    <source>
        <strain evidence="3">81-176</strain>
    </source>
</reference>
<dbReference type="InterPro" id="IPR036038">
    <property type="entry name" value="Aminotransferase-like"/>
</dbReference>
<dbReference type="eggNOG" id="COG0115">
    <property type="taxonomic scope" value="Bacteria"/>
</dbReference>
<keyword evidence="2" id="KW-0456">Lyase</keyword>
<dbReference type="GO" id="GO:0016829">
    <property type="term" value="F:lyase activity"/>
    <property type="evidence" value="ECO:0007669"/>
    <property type="project" value="UniProtKB-KW"/>
</dbReference>
<dbReference type="Gene3D" id="3.60.120.10">
    <property type="entry name" value="Anthranilate synthase"/>
    <property type="match status" value="1"/>
</dbReference>
<dbReference type="SUPFAM" id="SSF56322">
    <property type="entry name" value="ADC synthase"/>
    <property type="match status" value="1"/>
</dbReference>
<evidence type="ECO:0000313" key="3">
    <source>
        <dbReference type="Proteomes" id="UP000000646"/>
    </source>
</evidence>
<dbReference type="EC" id="4.1.3.-" evidence="2"/>
<dbReference type="GO" id="GO:0046820">
    <property type="term" value="F:4-amino-4-deoxychorismate synthase activity"/>
    <property type="evidence" value="ECO:0007669"/>
    <property type="project" value="TreeGrafter"/>
</dbReference>
<dbReference type="InterPro" id="IPR043132">
    <property type="entry name" value="BCAT-like_C"/>
</dbReference>
<dbReference type="KEGG" id="cjj:CJJ81176_0878"/>
<organism evidence="2 3">
    <name type="scientific">Campylobacter jejuni subsp. jejuni serotype O:23/36 (strain 81-176)</name>
    <dbReference type="NCBI Taxonomy" id="354242"/>
    <lineage>
        <taxon>Bacteria</taxon>
        <taxon>Pseudomonadati</taxon>
        <taxon>Campylobacterota</taxon>
        <taxon>Epsilonproteobacteria</taxon>
        <taxon>Campylobacterales</taxon>
        <taxon>Campylobacteraceae</taxon>
        <taxon>Campylobacter</taxon>
    </lineage>
</organism>
<dbReference type="Gene3D" id="3.20.10.10">
    <property type="entry name" value="D-amino Acid Aminotransferase, subunit A, domain 2"/>
    <property type="match status" value="1"/>
</dbReference>
<dbReference type="Proteomes" id="UP000000646">
    <property type="component" value="Chromosome"/>
</dbReference>
<dbReference type="EMBL" id="CP000538">
    <property type="protein sequence ID" value="EAQ72401.1"/>
    <property type="molecule type" value="Genomic_DNA"/>
</dbReference>